<reference evidence="1 2" key="1">
    <citation type="journal article" date="2013" name="Mar. Genomics">
        <title>Expression of sulfatases in Rhodopirellula baltica and the diversity of sulfatases in the genus Rhodopirellula.</title>
        <authorList>
            <person name="Wegner C.E."/>
            <person name="Richter-Heitmann T."/>
            <person name="Klindworth A."/>
            <person name="Klockow C."/>
            <person name="Richter M."/>
            <person name="Achstetter T."/>
            <person name="Glockner F.O."/>
            <person name="Harder J."/>
        </authorList>
    </citation>
    <scope>NUCLEOTIDE SEQUENCE [LARGE SCALE GENOMIC DNA]</scope>
    <source>
        <strain evidence="1 2">SM1</strain>
    </source>
</reference>
<dbReference type="Proteomes" id="UP000011991">
    <property type="component" value="Unassembled WGS sequence"/>
</dbReference>
<dbReference type="PATRIC" id="fig|1265738.3.peg.3056"/>
<organism evidence="1 2">
    <name type="scientific">Rhodopirellula maiorica SM1</name>
    <dbReference type="NCBI Taxonomy" id="1265738"/>
    <lineage>
        <taxon>Bacteria</taxon>
        <taxon>Pseudomonadati</taxon>
        <taxon>Planctomycetota</taxon>
        <taxon>Planctomycetia</taxon>
        <taxon>Pirellulales</taxon>
        <taxon>Pirellulaceae</taxon>
        <taxon>Novipirellula</taxon>
    </lineage>
</organism>
<dbReference type="AlphaFoldDB" id="M5RX85"/>
<comment type="caution">
    <text evidence="1">The sequence shown here is derived from an EMBL/GenBank/DDBJ whole genome shotgun (WGS) entry which is preliminary data.</text>
</comment>
<accession>M5RX85</accession>
<protein>
    <submittedName>
        <fullName evidence="1">Uncharacterized protein</fullName>
    </submittedName>
</protein>
<evidence type="ECO:0000313" key="2">
    <source>
        <dbReference type="Proteomes" id="UP000011991"/>
    </source>
</evidence>
<dbReference type="EMBL" id="ANOG01000438">
    <property type="protein sequence ID" value="EMI20022.1"/>
    <property type="molecule type" value="Genomic_DNA"/>
</dbReference>
<keyword evidence="2" id="KW-1185">Reference proteome</keyword>
<name>M5RX85_9BACT</name>
<proteinExistence type="predicted"/>
<sequence>MTQSVSELTSKLSVLIKHDAVKTDREIDTFVAEIRQTIAPLNRVGLFTPPIPNMYHQTAAK</sequence>
<evidence type="ECO:0000313" key="1">
    <source>
        <dbReference type="EMBL" id="EMI20022.1"/>
    </source>
</evidence>
<gene>
    <name evidence="1" type="ORF">RMSM_03056</name>
</gene>